<feature type="domain" description="VWFA" evidence="1">
    <location>
        <begin position="1"/>
        <end position="187"/>
    </location>
</feature>
<name>A0A6C0JSF2_9ZZZZ</name>
<dbReference type="AlphaFoldDB" id="A0A6C0JSF2"/>
<dbReference type="PROSITE" id="PS50234">
    <property type="entry name" value="VWFA"/>
    <property type="match status" value="1"/>
</dbReference>
<protein>
    <recommendedName>
        <fullName evidence="1">VWFA domain-containing protein</fullName>
    </recommendedName>
</protein>
<dbReference type="InterPro" id="IPR002035">
    <property type="entry name" value="VWF_A"/>
</dbReference>
<sequence>METIASQLSYLDKKYISLSINGGKSDTDDTNEIWLIDVSGSMSSSIRFMNDVCKEHFNKRLKKPFVILFNDSASLVDDILDLTASGGTNFQSAFNYLKSLIIKQKLKNPLVLFITDGEDSGSTLQLNEYVNDVLLQDIIEYNISFSTIGYGNAYDFQSIKKITESRSTNTFQLCKSVHDLEEVFDKFSSMRGQTFNLIVKSESDSCKNFTVDPIKDEIFFEHDDQTLIVNDIKVVPIEKELSVDDKYNILEYEIKKLLDHENPKELLSQYDKILDSIQTEKVDNKEKRIKYASRFVIIKKLIGTIYKLLANDLPQEELLAGKYSIRTGVSRFDKKINKTILSNQNSTIYKNIDDEFSKLDLDDLYGQADKDYRCVISGMDYLEAIATKDCLGITFTVQRTGTSIMNYEMLRIVKVNFDFMTYKTFQSVLKNSLLYVDNIEEEEKAIGNIKTKDNEAIQGVLIKDRIISKCNAFLPLYITEDHWKMAKHYMSLANGFNLSGDERFIPNEGINNVIPFLVLSKAYLDLGTLEIELKVYDEIKLTCQTIIDPNMISYYPLWIKLLEQLEYNKTRCANLSLFIGRSLTLGHIFNENELKALILENLRRKCKNEKEILPKTHVLAYNVYNTYETLISKVDTSNVNRIFNYGKWLTPLTKNLQFTIQEKTIYALWAIHHSQDDQSIIDTKCPNPLISLEDCGKFIVSVFISKTMKNIEKNEALIKIHNEMTRFCQIIDKNEISVDITPAIHLYGWRGLSIMLKILRSERYSNSKKQIMSLSLLKMEYLQKKYNLKLSKRNVGAFKYQDELD</sequence>
<organism evidence="2">
    <name type="scientific">viral metagenome</name>
    <dbReference type="NCBI Taxonomy" id="1070528"/>
    <lineage>
        <taxon>unclassified sequences</taxon>
        <taxon>metagenomes</taxon>
        <taxon>organismal metagenomes</taxon>
    </lineage>
</organism>
<evidence type="ECO:0000313" key="2">
    <source>
        <dbReference type="EMBL" id="QHU07630.1"/>
    </source>
</evidence>
<evidence type="ECO:0000259" key="1">
    <source>
        <dbReference type="PROSITE" id="PS50234"/>
    </source>
</evidence>
<dbReference type="SUPFAM" id="SSF53300">
    <property type="entry name" value="vWA-like"/>
    <property type="match status" value="1"/>
</dbReference>
<dbReference type="InterPro" id="IPR036465">
    <property type="entry name" value="vWFA_dom_sf"/>
</dbReference>
<dbReference type="EMBL" id="MN740685">
    <property type="protein sequence ID" value="QHU07630.1"/>
    <property type="molecule type" value="Genomic_DNA"/>
</dbReference>
<dbReference type="CDD" id="cd00198">
    <property type="entry name" value="vWFA"/>
    <property type="match status" value="1"/>
</dbReference>
<proteinExistence type="predicted"/>
<accession>A0A6C0JSF2</accession>
<reference evidence="2" key="1">
    <citation type="journal article" date="2020" name="Nature">
        <title>Giant virus diversity and host interactions through global metagenomics.</title>
        <authorList>
            <person name="Schulz F."/>
            <person name="Roux S."/>
            <person name="Paez-Espino D."/>
            <person name="Jungbluth S."/>
            <person name="Walsh D.A."/>
            <person name="Denef V.J."/>
            <person name="McMahon K.D."/>
            <person name="Konstantinidis K.T."/>
            <person name="Eloe-Fadrosh E.A."/>
            <person name="Kyrpides N.C."/>
            <person name="Woyke T."/>
        </authorList>
    </citation>
    <scope>NUCLEOTIDE SEQUENCE</scope>
    <source>
        <strain evidence="2">GVMAG-S-1041349-163</strain>
    </source>
</reference>
<dbReference type="Gene3D" id="3.40.50.410">
    <property type="entry name" value="von Willebrand factor, type A domain"/>
    <property type="match status" value="1"/>
</dbReference>